<dbReference type="EMBL" id="JBHDIY010000002">
    <property type="protein sequence ID" value="MFL4468858.1"/>
    <property type="molecule type" value="Genomic_DNA"/>
</dbReference>
<accession>A0ABW8UUI9</accession>
<protein>
    <submittedName>
        <fullName evidence="2">Uncharacterized protein</fullName>
    </submittedName>
</protein>
<comment type="caution">
    <text evidence="2">The sequence shown here is derived from an EMBL/GenBank/DDBJ whole genome shotgun (WGS) entry which is preliminary data.</text>
</comment>
<name>A0ABW8UUI9_9RHOB</name>
<organism evidence="2 3">
    <name type="scientific">Tateyamaria armeniaca</name>
    <dbReference type="NCBI Taxonomy" id="2518930"/>
    <lineage>
        <taxon>Bacteria</taxon>
        <taxon>Pseudomonadati</taxon>
        <taxon>Pseudomonadota</taxon>
        <taxon>Alphaproteobacteria</taxon>
        <taxon>Rhodobacterales</taxon>
        <taxon>Roseobacteraceae</taxon>
        <taxon>Tateyamaria</taxon>
    </lineage>
</organism>
<keyword evidence="1" id="KW-0732">Signal</keyword>
<evidence type="ECO:0000313" key="3">
    <source>
        <dbReference type="Proteomes" id="UP001627408"/>
    </source>
</evidence>
<sequence>MSRLRTLIAGALIITGISGAARANDDLVLVFAGCTGRLSAEMEFSWLMSDGRGDALQAQRQRFVSILDAVMPSERARETLGRRIEAKLAHSAMLTTAHFGTDARLSKMARQQTQLNVQACQNLLLEG</sequence>
<dbReference type="Proteomes" id="UP001627408">
    <property type="component" value="Unassembled WGS sequence"/>
</dbReference>
<evidence type="ECO:0000313" key="2">
    <source>
        <dbReference type="EMBL" id="MFL4468858.1"/>
    </source>
</evidence>
<proteinExistence type="predicted"/>
<gene>
    <name evidence="2" type="ORF">ACERZ8_02850</name>
</gene>
<feature type="signal peptide" evidence="1">
    <location>
        <begin position="1"/>
        <end position="23"/>
    </location>
</feature>
<reference evidence="2 3" key="1">
    <citation type="submission" date="2024-08" db="EMBL/GenBank/DDBJ databases">
        <title>Tateyamaria sp. nov., isolated from marine algae.</title>
        <authorList>
            <person name="Choi B.J."/>
            <person name="Kim J.M."/>
            <person name="Lee J.K."/>
            <person name="Choi D.G."/>
            <person name="Bayburt H."/>
            <person name="Baek J.H."/>
            <person name="Han D.M."/>
            <person name="Jeon C.O."/>
        </authorList>
    </citation>
    <scope>NUCLEOTIDE SEQUENCE [LARGE SCALE GENOMIC DNA]</scope>
    <source>
        <strain evidence="2 3">KMU-156</strain>
    </source>
</reference>
<feature type="chain" id="PRO_5045499354" evidence="1">
    <location>
        <begin position="24"/>
        <end position="127"/>
    </location>
</feature>
<dbReference type="RefSeq" id="WP_407590600.1">
    <property type="nucleotide sequence ID" value="NZ_JBHDIY010000002.1"/>
</dbReference>
<evidence type="ECO:0000256" key="1">
    <source>
        <dbReference type="SAM" id="SignalP"/>
    </source>
</evidence>
<keyword evidence="3" id="KW-1185">Reference proteome</keyword>